<keyword evidence="3" id="KW-1185">Reference proteome</keyword>
<dbReference type="Proteomes" id="UP000834106">
    <property type="component" value="Chromosome 9"/>
</dbReference>
<accession>A0AAD1ZIC5</accession>
<protein>
    <submittedName>
        <fullName evidence="2">Uncharacterized protein</fullName>
    </submittedName>
</protein>
<sequence>MGYEGIEVTVSEMGWLSKDDSDETGATAENLAIYNQNLFRWQLEKGYHNNPTSHGCSEHPSGPPRLLHKTSDYVIRHCQDGDGFLFVDVNGESTFGQKIVKVAKFRVSSKEHGDVEGCGGRDKDEEVEKY</sequence>
<reference evidence="2" key="1">
    <citation type="submission" date="2023-05" db="EMBL/GenBank/DDBJ databases">
        <authorList>
            <person name="Huff M."/>
        </authorList>
    </citation>
    <scope>NUCLEOTIDE SEQUENCE</scope>
</reference>
<dbReference type="EMBL" id="OU503044">
    <property type="protein sequence ID" value="CAI9767572.1"/>
    <property type="molecule type" value="Genomic_DNA"/>
</dbReference>
<proteinExistence type="predicted"/>
<evidence type="ECO:0000256" key="1">
    <source>
        <dbReference type="SAM" id="MobiDB-lite"/>
    </source>
</evidence>
<dbReference type="SUPFAM" id="SSF51445">
    <property type="entry name" value="(Trans)glycosidases"/>
    <property type="match status" value="1"/>
</dbReference>
<name>A0AAD1ZIC5_9LAMI</name>
<gene>
    <name evidence="2" type="ORF">FPE_LOCUS15002</name>
</gene>
<organism evidence="2 3">
    <name type="scientific">Fraxinus pennsylvanica</name>
    <dbReference type="NCBI Taxonomy" id="56036"/>
    <lineage>
        <taxon>Eukaryota</taxon>
        <taxon>Viridiplantae</taxon>
        <taxon>Streptophyta</taxon>
        <taxon>Embryophyta</taxon>
        <taxon>Tracheophyta</taxon>
        <taxon>Spermatophyta</taxon>
        <taxon>Magnoliopsida</taxon>
        <taxon>eudicotyledons</taxon>
        <taxon>Gunneridae</taxon>
        <taxon>Pentapetalae</taxon>
        <taxon>asterids</taxon>
        <taxon>lamiids</taxon>
        <taxon>Lamiales</taxon>
        <taxon>Oleaceae</taxon>
        <taxon>Oleeae</taxon>
        <taxon>Fraxinus</taxon>
    </lineage>
</organism>
<dbReference type="AlphaFoldDB" id="A0AAD1ZIC5"/>
<dbReference type="Gene3D" id="3.20.20.80">
    <property type="entry name" value="Glycosidases"/>
    <property type="match status" value="1"/>
</dbReference>
<dbReference type="InterPro" id="IPR017853">
    <property type="entry name" value="GH"/>
</dbReference>
<evidence type="ECO:0000313" key="2">
    <source>
        <dbReference type="EMBL" id="CAI9767572.1"/>
    </source>
</evidence>
<evidence type="ECO:0000313" key="3">
    <source>
        <dbReference type="Proteomes" id="UP000834106"/>
    </source>
</evidence>
<feature type="region of interest" description="Disordered" evidence="1">
    <location>
        <begin position="110"/>
        <end position="130"/>
    </location>
</feature>